<dbReference type="EMBL" id="CM039437">
    <property type="protein sequence ID" value="KAI4308214.1"/>
    <property type="molecule type" value="Genomic_DNA"/>
</dbReference>
<gene>
    <name evidence="1" type="ORF">L6164_031312</name>
</gene>
<keyword evidence="2" id="KW-1185">Reference proteome</keyword>
<sequence length="110" mass="12930">MYVLAIQSIKIKELKGSKADSRKMERKSNLTEQSSNLFTFIDYLAFEETKVIHNIKHHHNVKNVLSLKAFQAKGFEFKTLKLSLLEEIIVYFSSQQRLISYPKSTRIHWV</sequence>
<comment type="caution">
    <text evidence="1">The sequence shown here is derived from an EMBL/GenBank/DDBJ whole genome shotgun (WGS) entry which is preliminary data.</text>
</comment>
<protein>
    <submittedName>
        <fullName evidence="1">Uncharacterized protein</fullName>
    </submittedName>
</protein>
<reference evidence="1 2" key="1">
    <citation type="journal article" date="2022" name="DNA Res.">
        <title>Chromosomal-level genome assembly of the orchid tree Bauhinia variegata (Leguminosae; Cercidoideae) supports the allotetraploid origin hypothesis of Bauhinia.</title>
        <authorList>
            <person name="Zhong Y."/>
            <person name="Chen Y."/>
            <person name="Zheng D."/>
            <person name="Pang J."/>
            <person name="Liu Y."/>
            <person name="Luo S."/>
            <person name="Meng S."/>
            <person name="Qian L."/>
            <person name="Wei D."/>
            <person name="Dai S."/>
            <person name="Zhou R."/>
        </authorList>
    </citation>
    <scope>NUCLEOTIDE SEQUENCE [LARGE SCALE GENOMIC DNA]</scope>
    <source>
        <strain evidence="1">BV-YZ2020</strain>
    </source>
</reference>
<accession>A0ACB9LF30</accession>
<dbReference type="Proteomes" id="UP000828941">
    <property type="component" value="Chromosome 12"/>
</dbReference>
<evidence type="ECO:0000313" key="2">
    <source>
        <dbReference type="Proteomes" id="UP000828941"/>
    </source>
</evidence>
<proteinExistence type="predicted"/>
<evidence type="ECO:0000313" key="1">
    <source>
        <dbReference type="EMBL" id="KAI4308214.1"/>
    </source>
</evidence>
<organism evidence="1 2">
    <name type="scientific">Bauhinia variegata</name>
    <name type="common">Purple orchid tree</name>
    <name type="synonym">Phanera variegata</name>
    <dbReference type="NCBI Taxonomy" id="167791"/>
    <lineage>
        <taxon>Eukaryota</taxon>
        <taxon>Viridiplantae</taxon>
        <taxon>Streptophyta</taxon>
        <taxon>Embryophyta</taxon>
        <taxon>Tracheophyta</taxon>
        <taxon>Spermatophyta</taxon>
        <taxon>Magnoliopsida</taxon>
        <taxon>eudicotyledons</taxon>
        <taxon>Gunneridae</taxon>
        <taxon>Pentapetalae</taxon>
        <taxon>rosids</taxon>
        <taxon>fabids</taxon>
        <taxon>Fabales</taxon>
        <taxon>Fabaceae</taxon>
        <taxon>Cercidoideae</taxon>
        <taxon>Cercideae</taxon>
        <taxon>Bauhiniinae</taxon>
        <taxon>Bauhinia</taxon>
    </lineage>
</organism>
<name>A0ACB9LF30_BAUVA</name>